<accession>A0A2T0TDY0</accession>
<keyword evidence="4" id="KW-1185">Reference proteome</keyword>
<dbReference type="Proteomes" id="UP000239494">
    <property type="component" value="Unassembled WGS sequence"/>
</dbReference>
<reference evidence="3 4" key="1">
    <citation type="submission" date="2018-03" db="EMBL/GenBank/DDBJ databases">
        <title>Genomic Encyclopedia of Archaeal and Bacterial Type Strains, Phase II (KMG-II): from individual species to whole genera.</title>
        <authorList>
            <person name="Goeker M."/>
        </authorList>
    </citation>
    <scope>NUCLEOTIDE SEQUENCE [LARGE SCALE GENOMIC DNA]</scope>
    <source>
        <strain evidence="3 4">DSM 44720</strain>
    </source>
</reference>
<dbReference type="PANTHER" id="PTHR43540">
    <property type="entry name" value="PEROXYUREIDOACRYLATE/UREIDOACRYLATE AMIDOHYDROLASE-RELATED"/>
    <property type="match status" value="1"/>
</dbReference>
<dbReference type="Pfam" id="PF00857">
    <property type="entry name" value="Isochorismatase"/>
    <property type="match status" value="1"/>
</dbReference>
<gene>
    <name evidence="3" type="ORF">CLV43_103625</name>
</gene>
<dbReference type="Gene3D" id="3.40.50.850">
    <property type="entry name" value="Isochorismatase-like"/>
    <property type="match status" value="1"/>
</dbReference>
<feature type="domain" description="Isochorismatase-like" evidence="2">
    <location>
        <begin position="10"/>
        <end position="169"/>
    </location>
</feature>
<keyword evidence="1 3" id="KW-0378">Hydrolase</keyword>
<proteinExistence type="predicted"/>
<evidence type="ECO:0000259" key="2">
    <source>
        <dbReference type="Pfam" id="PF00857"/>
    </source>
</evidence>
<evidence type="ECO:0000313" key="4">
    <source>
        <dbReference type="Proteomes" id="UP000239494"/>
    </source>
</evidence>
<dbReference type="InterPro" id="IPR050272">
    <property type="entry name" value="Isochorismatase-like_hydrls"/>
</dbReference>
<dbReference type="AlphaFoldDB" id="A0A2T0TDY0"/>
<sequence length="175" mass="18075">MIIPVLSARSVLILVDLQQWIVDKPLEPIPGPAVVEASVRLREAFDAEAAPVVIARYVRADGSDGGVAAPANRIVDALEPGRGEHVVTRSGVDAFSGTRLVSDLRDLGAKVLVIAGIATEHGVAATAGTALQLGYEVLVVSDATTGTTAEEHAAALRRLADAGAKVVTVGELLDR</sequence>
<dbReference type="SUPFAM" id="SSF52499">
    <property type="entry name" value="Isochorismatase-like hydrolases"/>
    <property type="match status" value="1"/>
</dbReference>
<organism evidence="3 4">
    <name type="scientific">Umezawaea tangerina</name>
    <dbReference type="NCBI Taxonomy" id="84725"/>
    <lineage>
        <taxon>Bacteria</taxon>
        <taxon>Bacillati</taxon>
        <taxon>Actinomycetota</taxon>
        <taxon>Actinomycetes</taxon>
        <taxon>Pseudonocardiales</taxon>
        <taxon>Pseudonocardiaceae</taxon>
        <taxon>Umezawaea</taxon>
    </lineage>
</organism>
<dbReference type="InterPro" id="IPR000868">
    <property type="entry name" value="Isochorismatase-like_dom"/>
</dbReference>
<comment type="caution">
    <text evidence="3">The sequence shown here is derived from an EMBL/GenBank/DDBJ whole genome shotgun (WGS) entry which is preliminary data.</text>
</comment>
<dbReference type="EMBL" id="PVTF01000003">
    <property type="protein sequence ID" value="PRY43876.1"/>
    <property type="molecule type" value="Genomic_DNA"/>
</dbReference>
<protein>
    <submittedName>
        <fullName evidence="3">Isochorismate hydrolase</fullName>
    </submittedName>
</protein>
<dbReference type="GO" id="GO:0016787">
    <property type="term" value="F:hydrolase activity"/>
    <property type="evidence" value="ECO:0007669"/>
    <property type="project" value="UniProtKB-KW"/>
</dbReference>
<evidence type="ECO:0000313" key="3">
    <source>
        <dbReference type="EMBL" id="PRY43876.1"/>
    </source>
</evidence>
<dbReference type="InterPro" id="IPR036380">
    <property type="entry name" value="Isochorismatase-like_sf"/>
</dbReference>
<dbReference type="CDD" id="cd00431">
    <property type="entry name" value="cysteine_hydrolases"/>
    <property type="match status" value="1"/>
</dbReference>
<name>A0A2T0TDY0_9PSEU</name>
<evidence type="ECO:0000256" key="1">
    <source>
        <dbReference type="ARBA" id="ARBA00022801"/>
    </source>
</evidence>